<dbReference type="Pfam" id="PF09837">
    <property type="entry name" value="DUF2064"/>
    <property type="match status" value="1"/>
</dbReference>
<dbReference type="EMBL" id="FNFV01000001">
    <property type="protein sequence ID" value="SDJ94192.1"/>
    <property type="molecule type" value="Genomic_DNA"/>
</dbReference>
<keyword evidence="2" id="KW-1185">Reference proteome</keyword>
<evidence type="ECO:0000313" key="1">
    <source>
        <dbReference type="EMBL" id="SDJ94192.1"/>
    </source>
</evidence>
<accession>A0A1G8XU85</accession>
<dbReference type="InterPro" id="IPR018641">
    <property type="entry name" value="Trfase_1_rSAM/seldom-assoc"/>
</dbReference>
<protein>
    <recommendedName>
        <fullName evidence="3">Glycosyltransferase</fullName>
    </recommendedName>
</protein>
<sequence>MRRGHLIVMLKEPRPGRVKTRLARGIGTVAAAWWVRHQTARLLRRLEDRRWRLVLAVSPDTARGSRAWPAHLPRMPQGRGHLGRRMMRVMRAMPAGPALVVGGDIPALGPGHIARAFRALGSHDAVLGPAEDGGYWAIGLAHPRRWREQLLDGVRWSSEHALADTRARLGRARVALIDLLADVDEPEELRAIGRDGRRAR</sequence>
<dbReference type="PANTHER" id="PTHR36529:SF1">
    <property type="entry name" value="GLYCOSYLTRANSFERASE"/>
    <property type="match status" value="1"/>
</dbReference>
<dbReference type="AlphaFoldDB" id="A0A1G8XU85"/>
<proteinExistence type="predicted"/>
<dbReference type="PANTHER" id="PTHR36529">
    <property type="entry name" value="SLL1095 PROTEIN"/>
    <property type="match status" value="1"/>
</dbReference>
<dbReference type="Gene3D" id="3.90.550.10">
    <property type="entry name" value="Spore Coat Polysaccharide Biosynthesis Protein SpsA, Chain A"/>
    <property type="match status" value="1"/>
</dbReference>
<dbReference type="NCBIfam" id="TIGR04282">
    <property type="entry name" value="glyco_like_cofC"/>
    <property type="match status" value="1"/>
</dbReference>
<dbReference type="STRING" id="990712.SAMN05216257_10168"/>
<dbReference type="Proteomes" id="UP000199328">
    <property type="component" value="Unassembled WGS sequence"/>
</dbReference>
<name>A0A1G8XU85_9RHOB</name>
<reference evidence="2" key="1">
    <citation type="submission" date="2016-10" db="EMBL/GenBank/DDBJ databases">
        <authorList>
            <person name="Varghese N."/>
            <person name="Submissions S."/>
        </authorList>
    </citation>
    <scope>NUCLEOTIDE SEQUENCE [LARGE SCALE GENOMIC DNA]</scope>
    <source>
        <strain evidence="2">CGMCC 1.10789</strain>
    </source>
</reference>
<evidence type="ECO:0000313" key="2">
    <source>
        <dbReference type="Proteomes" id="UP000199328"/>
    </source>
</evidence>
<dbReference type="SUPFAM" id="SSF53448">
    <property type="entry name" value="Nucleotide-diphospho-sugar transferases"/>
    <property type="match status" value="1"/>
</dbReference>
<organism evidence="1 2">
    <name type="scientific">Meinhardsimonia xiamenensis</name>
    <dbReference type="NCBI Taxonomy" id="990712"/>
    <lineage>
        <taxon>Bacteria</taxon>
        <taxon>Pseudomonadati</taxon>
        <taxon>Pseudomonadota</taxon>
        <taxon>Alphaproteobacteria</taxon>
        <taxon>Rhodobacterales</taxon>
        <taxon>Paracoccaceae</taxon>
        <taxon>Meinhardsimonia</taxon>
    </lineage>
</organism>
<dbReference type="InterPro" id="IPR029044">
    <property type="entry name" value="Nucleotide-diphossugar_trans"/>
</dbReference>
<gene>
    <name evidence="1" type="ORF">SAMN05216257_10168</name>
</gene>
<evidence type="ECO:0008006" key="3">
    <source>
        <dbReference type="Google" id="ProtNLM"/>
    </source>
</evidence>